<sequence>MFADLPEPLKRQVCDYLRADNFPAAKEIYDAWLANWINRKKRDYP</sequence>
<dbReference type="RefSeq" id="WP_011996547.1">
    <property type="nucleotide sequence ID" value="NC_009727.1"/>
</dbReference>
<dbReference type="EMBL" id="CP000733">
    <property type="protein sequence ID" value="ABS77000.1"/>
    <property type="molecule type" value="Genomic_DNA"/>
</dbReference>
<organism evidence="1 2">
    <name type="scientific">Coxiella burnetii (strain Dugway 5J108-111)</name>
    <dbReference type="NCBI Taxonomy" id="434922"/>
    <lineage>
        <taxon>Bacteria</taxon>
        <taxon>Pseudomonadati</taxon>
        <taxon>Pseudomonadota</taxon>
        <taxon>Gammaproteobacteria</taxon>
        <taxon>Legionellales</taxon>
        <taxon>Coxiellaceae</taxon>
        <taxon>Coxiella</taxon>
    </lineage>
</organism>
<accession>A9KDM6</accession>
<reference evidence="1 2" key="1">
    <citation type="journal article" date="2009" name="Infect. Immun.">
        <title>Comparative genomics reveal extensive transposon-mediated genomic plasticity and diversity among potential effector proteins within the genus Coxiella.</title>
        <authorList>
            <person name="Beare P.A."/>
            <person name="Unsworth N."/>
            <person name="Andoh M."/>
            <person name="Voth D.E."/>
            <person name="Omsland A."/>
            <person name="Gilk S.D."/>
            <person name="Williams K.P."/>
            <person name="Sobral B.W."/>
            <person name="Kupko J.J.III."/>
            <person name="Porcella S.F."/>
            <person name="Samuel J.E."/>
            <person name="Heinzen R.A."/>
        </authorList>
    </citation>
    <scope>NUCLEOTIDE SEQUENCE [LARGE SCALE GENOMIC DNA]</scope>
    <source>
        <strain evidence="1 2">Dugway 5J108-111</strain>
    </source>
</reference>
<name>A9KDM6_COXBN</name>
<protein>
    <submittedName>
        <fullName evidence="1">Uncharacterized protein</fullName>
    </submittedName>
</protein>
<dbReference type="Proteomes" id="UP000008555">
    <property type="component" value="Chromosome"/>
</dbReference>
<dbReference type="KEGG" id="cbd:CBUD_0377"/>
<dbReference type="HOGENOM" id="CLU_3198722_0_0_6"/>
<dbReference type="AlphaFoldDB" id="A9KDM6"/>
<evidence type="ECO:0000313" key="2">
    <source>
        <dbReference type="Proteomes" id="UP000008555"/>
    </source>
</evidence>
<proteinExistence type="predicted"/>
<gene>
    <name evidence="1" type="ordered locus">CBUD_0377</name>
</gene>
<evidence type="ECO:0000313" key="1">
    <source>
        <dbReference type="EMBL" id="ABS77000.1"/>
    </source>
</evidence>